<comment type="caution">
    <text evidence="2">The sequence shown here is derived from an EMBL/GenBank/DDBJ whole genome shotgun (WGS) entry which is preliminary data.</text>
</comment>
<evidence type="ECO:0000313" key="2">
    <source>
        <dbReference type="EMBL" id="ORM89573.1"/>
    </source>
</evidence>
<dbReference type="AlphaFoldDB" id="A0A1X1EL57"/>
<protein>
    <submittedName>
        <fullName evidence="2">Uncharacterized protein</fullName>
    </submittedName>
</protein>
<evidence type="ECO:0000256" key="1">
    <source>
        <dbReference type="SAM" id="MobiDB-lite"/>
    </source>
</evidence>
<reference evidence="2 3" key="1">
    <citation type="journal article" date="2017" name="Antonie Van Leeuwenhoek">
        <title>Phylogenomic resolution of the bacterial genus Pantoea and its relationship with Erwinia and Tatumella.</title>
        <authorList>
            <person name="Palmer M."/>
            <person name="Steenkamp E.T."/>
            <person name="Coetzee M.P."/>
            <person name="Chan W.Y."/>
            <person name="van Zyl E."/>
            <person name="De Maayer P."/>
            <person name="Coutinho T.A."/>
            <person name="Blom J."/>
            <person name="Smits T.H."/>
            <person name="Duffy B."/>
            <person name="Venter S.N."/>
        </authorList>
    </citation>
    <scope>NUCLEOTIDE SEQUENCE [LARGE SCALE GENOMIC DNA]</scope>
    <source>
        <strain evidence="2 3">LMG 2657</strain>
    </source>
</reference>
<dbReference type="Proteomes" id="UP000193749">
    <property type="component" value="Unassembled WGS sequence"/>
</dbReference>
<dbReference type="EMBL" id="MLJI01000002">
    <property type="protein sequence ID" value="ORM89573.1"/>
    <property type="molecule type" value="Genomic_DNA"/>
</dbReference>
<evidence type="ECO:0000313" key="3">
    <source>
        <dbReference type="Proteomes" id="UP000193749"/>
    </source>
</evidence>
<sequence length="59" mass="6510">MVNNNCQGLKTPRNKHNNMKYNDLSKLQVRKPGVGGGMEQQHAGHRMRSKGAHDGALAK</sequence>
<accession>A0A1X1EL57</accession>
<feature type="region of interest" description="Disordered" evidence="1">
    <location>
        <begin position="1"/>
        <end position="59"/>
    </location>
</feature>
<gene>
    <name evidence="2" type="ORF">HA50_23440</name>
</gene>
<proteinExistence type="predicted"/>
<name>A0A1X1EL57_PANCY</name>
<organism evidence="2 3">
    <name type="scientific">Pantoea cypripedii</name>
    <name type="common">Pectobacterium cypripedii</name>
    <name type="synonym">Erwinia cypripedii</name>
    <dbReference type="NCBI Taxonomy" id="55209"/>
    <lineage>
        <taxon>Bacteria</taxon>
        <taxon>Pseudomonadati</taxon>
        <taxon>Pseudomonadota</taxon>
        <taxon>Gammaproteobacteria</taxon>
        <taxon>Enterobacterales</taxon>
        <taxon>Erwiniaceae</taxon>
        <taxon>Pantoea</taxon>
    </lineage>
</organism>
<keyword evidence="3" id="KW-1185">Reference proteome</keyword>